<dbReference type="GeneID" id="45457472"/>
<dbReference type="PANTHER" id="PTHR46796:SF12">
    <property type="entry name" value="HTH-TYPE DNA-BINDING TRANSCRIPTIONAL ACTIVATOR EUTR"/>
    <property type="match status" value="1"/>
</dbReference>
<dbReference type="EMBL" id="AP022597">
    <property type="protein sequence ID" value="BBY68622.1"/>
    <property type="molecule type" value="Genomic_DNA"/>
</dbReference>
<dbReference type="SUPFAM" id="SSF46689">
    <property type="entry name" value="Homeodomain-like"/>
    <property type="match status" value="2"/>
</dbReference>
<evidence type="ECO:0000313" key="6">
    <source>
        <dbReference type="Proteomes" id="UP000466578"/>
    </source>
</evidence>
<gene>
    <name evidence="5" type="ORF">MPRI_08090</name>
</gene>
<protein>
    <recommendedName>
        <fullName evidence="4">HTH araC/xylS-type domain-containing protein</fullName>
    </recommendedName>
</protein>
<reference evidence="5 6" key="1">
    <citation type="journal article" date="2019" name="Emerg. Microbes Infect.">
        <title>Comprehensive subspecies identification of 175 nontuberculous mycobacteria species based on 7547 genomic profiles.</title>
        <authorList>
            <person name="Matsumoto Y."/>
            <person name="Kinjo T."/>
            <person name="Motooka D."/>
            <person name="Nabeya D."/>
            <person name="Jung N."/>
            <person name="Uechi K."/>
            <person name="Horii T."/>
            <person name="Iida T."/>
            <person name="Fujita J."/>
            <person name="Nakamura S."/>
        </authorList>
    </citation>
    <scope>NUCLEOTIDE SEQUENCE [LARGE SCALE GENOMIC DNA]</scope>
    <source>
        <strain evidence="5 6">JCM 30622</strain>
    </source>
</reference>
<evidence type="ECO:0000256" key="2">
    <source>
        <dbReference type="ARBA" id="ARBA00023125"/>
    </source>
</evidence>
<evidence type="ECO:0000313" key="5">
    <source>
        <dbReference type="EMBL" id="BBY68622.1"/>
    </source>
</evidence>
<feature type="domain" description="HTH araC/xylS-type" evidence="4">
    <location>
        <begin position="144"/>
        <end position="245"/>
    </location>
</feature>
<dbReference type="InterPro" id="IPR050204">
    <property type="entry name" value="AraC_XylS_family_regulators"/>
</dbReference>
<dbReference type="PROSITE" id="PS01124">
    <property type="entry name" value="HTH_ARAC_FAMILY_2"/>
    <property type="match status" value="1"/>
</dbReference>
<keyword evidence="1" id="KW-0805">Transcription regulation</keyword>
<dbReference type="Proteomes" id="UP000466578">
    <property type="component" value="Chromosome"/>
</dbReference>
<dbReference type="PANTHER" id="PTHR46796">
    <property type="entry name" value="HTH-TYPE TRANSCRIPTIONAL ACTIVATOR RHAS-RELATED"/>
    <property type="match status" value="1"/>
</dbReference>
<dbReference type="InterPro" id="IPR035418">
    <property type="entry name" value="AraC-bd_2"/>
</dbReference>
<dbReference type="SMART" id="SM00342">
    <property type="entry name" value="HTH_ARAC"/>
    <property type="match status" value="1"/>
</dbReference>
<evidence type="ECO:0000259" key="4">
    <source>
        <dbReference type="PROSITE" id="PS01124"/>
    </source>
</evidence>
<sequence length="272" mass="29292">MPQSGHAVSVYRDLAVTAGLGTAAVLAPEGQTAAHWAAGTRLTAVRFDRCIVDDALSDALGQQIASQIDFVPVMPLSSAVTQSWVSMLVLFTKQLFSPDNLINQPLVGTPFVESLVRGFLLAANHPHRDALTGDAKYIAPQAIRTAIEIIEEEAHLPLTLSSIAARSHVSVRSLQQGFQRHLDTSPMAYLREVRLRKAHQTLLESNPSTVTVASVAYRWGFTNLGRFASAHATRYGEAPSATLRTAFRPRAINTRTAASVASASTGAEQVRI</sequence>
<dbReference type="Pfam" id="PF12833">
    <property type="entry name" value="HTH_18"/>
    <property type="match status" value="1"/>
</dbReference>
<dbReference type="Gene3D" id="1.10.10.60">
    <property type="entry name" value="Homeodomain-like"/>
    <property type="match status" value="1"/>
</dbReference>
<dbReference type="InterPro" id="IPR009057">
    <property type="entry name" value="Homeodomain-like_sf"/>
</dbReference>
<keyword evidence="3" id="KW-0804">Transcription</keyword>
<dbReference type="Pfam" id="PF14525">
    <property type="entry name" value="AraC_binding_2"/>
    <property type="match status" value="1"/>
</dbReference>
<accession>A0ABM7K3R4</accession>
<dbReference type="RefSeq" id="WP_232065621.1">
    <property type="nucleotide sequence ID" value="NC_016948.1"/>
</dbReference>
<evidence type="ECO:0000256" key="1">
    <source>
        <dbReference type="ARBA" id="ARBA00023015"/>
    </source>
</evidence>
<organism evidence="5 6">
    <name type="scientific">Mycobacterium paraintracellulare</name>
    <dbReference type="NCBI Taxonomy" id="1138383"/>
    <lineage>
        <taxon>Bacteria</taxon>
        <taxon>Bacillati</taxon>
        <taxon>Actinomycetota</taxon>
        <taxon>Actinomycetes</taxon>
        <taxon>Mycobacteriales</taxon>
        <taxon>Mycobacteriaceae</taxon>
        <taxon>Mycobacterium</taxon>
        <taxon>Mycobacterium avium complex (MAC)</taxon>
    </lineage>
</organism>
<proteinExistence type="predicted"/>
<dbReference type="InterPro" id="IPR018060">
    <property type="entry name" value="HTH_AraC"/>
</dbReference>
<evidence type="ECO:0000256" key="3">
    <source>
        <dbReference type="ARBA" id="ARBA00023163"/>
    </source>
</evidence>
<keyword evidence="2" id="KW-0238">DNA-binding</keyword>
<name>A0ABM7K3R4_9MYCO</name>
<keyword evidence="6" id="KW-1185">Reference proteome</keyword>